<keyword evidence="2" id="KW-1185">Reference proteome</keyword>
<dbReference type="Gene3D" id="3.60.10.10">
    <property type="entry name" value="Endonuclease/exonuclease/phosphatase"/>
    <property type="match status" value="1"/>
</dbReference>
<name>A0AAU9TCN1_EUPED</name>
<evidence type="ECO:0008006" key="3">
    <source>
        <dbReference type="Google" id="ProtNLM"/>
    </source>
</evidence>
<dbReference type="AlphaFoldDB" id="A0AAU9TCN1"/>
<sequence>MGDFNARVGERTTGEDIVLGPYSYGNRTRNGEKLMELSFENNLRILNTDYKNRSRWTWSSPGGVYKNEIVYILTNRSKAFEDCRNVKNLNFNSNHRMIRAKFSINKYNEKRKIHFNSRSKREICKEELKLHLQHYEETASELQLQDKYNKLEDIINNITKINSKNISKSKNITSTTTRALLEEEPN</sequence>
<evidence type="ECO:0000313" key="2">
    <source>
        <dbReference type="Proteomes" id="UP001153954"/>
    </source>
</evidence>
<protein>
    <recommendedName>
        <fullName evidence="3">Craniofacial development protein 2</fullName>
    </recommendedName>
</protein>
<comment type="caution">
    <text evidence="1">The sequence shown here is derived from an EMBL/GenBank/DDBJ whole genome shotgun (WGS) entry which is preliminary data.</text>
</comment>
<dbReference type="Proteomes" id="UP001153954">
    <property type="component" value="Unassembled WGS sequence"/>
</dbReference>
<dbReference type="InterPro" id="IPR036691">
    <property type="entry name" value="Endo/exonu/phosph_ase_sf"/>
</dbReference>
<reference evidence="1" key="1">
    <citation type="submission" date="2022-03" db="EMBL/GenBank/DDBJ databases">
        <authorList>
            <person name="Tunstrom K."/>
        </authorList>
    </citation>
    <scope>NUCLEOTIDE SEQUENCE</scope>
</reference>
<gene>
    <name evidence="1" type="ORF">EEDITHA_LOCUS425</name>
</gene>
<proteinExistence type="predicted"/>
<dbReference type="EMBL" id="CAKOGL010000001">
    <property type="protein sequence ID" value="CAH2083792.1"/>
    <property type="molecule type" value="Genomic_DNA"/>
</dbReference>
<evidence type="ECO:0000313" key="1">
    <source>
        <dbReference type="EMBL" id="CAH2083792.1"/>
    </source>
</evidence>
<organism evidence="1 2">
    <name type="scientific">Euphydryas editha</name>
    <name type="common">Edith's checkerspot</name>
    <dbReference type="NCBI Taxonomy" id="104508"/>
    <lineage>
        <taxon>Eukaryota</taxon>
        <taxon>Metazoa</taxon>
        <taxon>Ecdysozoa</taxon>
        <taxon>Arthropoda</taxon>
        <taxon>Hexapoda</taxon>
        <taxon>Insecta</taxon>
        <taxon>Pterygota</taxon>
        <taxon>Neoptera</taxon>
        <taxon>Endopterygota</taxon>
        <taxon>Lepidoptera</taxon>
        <taxon>Glossata</taxon>
        <taxon>Ditrysia</taxon>
        <taxon>Papilionoidea</taxon>
        <taxon>Nymphalidae</taxon>
        <taxon>Nymphalinae</taxon>
        <taxon>Euphydryas</taxon>
    </lineage>
</organism>
<accession>A0AAU9TCN1</accession>